<name>A0A518IT91_9BACT</name>
<dbReference type="GO" id="GO:0003677">
    <property type="term" value="F:DNA binding"/>
    <property type="evidence" value="ECO:0007669"/>
    <property type="project" value="UniProtKB-UniRule"/>
</dbReference>
<dbReference type="Proteomes" id="UP000316770">
    <property type="component" value="Chromosome"/>
</dbReference>
<dbReference type="HAMAP" id="MF_00017">
    <property type="entry name" value="RecR"/>
    <property type="match status" value="1"/>
</dbReference>
<accession>A0A518IT91</accession>
<keyword evidence="10" id="KW-1185">Reference proteome</keyword>
<dbReference type="PANTHER" id="PTHR30446:SF0">
    <property type="entry name" value="RECOMBINATION PROTEIN RECR"/>
    <property type="match status" value="1"/>
</dbReference>
<evidence type="ECO:0000256" key="1">
    <source>
        <dbReference type="ARBA" id="ARBA00022723"/>
    </source>
</evidence>
<dbReference type="PROSITE" id="PS50880">
    <property type="entry name" value="TOPRIM"/>
    <property type="match status" value="1"/>
</dbReference>
<dbReference type="GO" id="GO:0006281">
    <property type="term" value="P:DNA repair"/>
    <property type="evidence" value="ECO:0007669"/>
    <property type="project" value="UniProtKB-UniRule"/>
</dbReference>
<keyword evidence="1 7" id="KW-0479">Metal-binding</keyword>
<feature type="zinc finger region" description="C4-type" evidence="7">
    <location>
        <begin position="58"/>
        <end position="73"/>
    </location>
</feature>
<sequence length="199" mass="22061">MAELTHSVADMIDQLGRLPGIGRKSAERLAYHLLRVPKTEALALADSIRSVRENVRYCEQCFNLSEAARCPICTDPNRDTTRLCIVEQPRDLISLEQSGMYRGLFHVLLGRIAPLDGIGPDQLTIDPLVDRVRLGKFTEVIMATNPTVEGDGTSLYISNLLQEYPVEITRLARGITAGSVLEFTNKEILADALNGRQKL</sequence>
<dbReference type="RefSeq" id="WP_145284611.1">
    <property type="nucleotide sequence ID" value="NZ_CP036318.1"/>
</dbReference>
<evidence type="ECO:0000256" key="5">
    <source>
        <dbReference type="ARBA" id="ARBA00023172"/>
    </source>
</evidence>
<organism evidence="9 10">
    <name type="scientific">Rosistilla oblonga</name>
    <dbReference type="NCBI Taxonomy" id="2527990"/>
    <lineage>
        <taxon>Bacteria</taxon>
        <taxon>Pseudomonadati</taxon>
        <taxon>Planctomycetota</taxon>
        <taxon>Planctomycetia</taxon>
        <taxon>Pirellulales</taxon>
        <taxon>Pirellulaceae</taxon>
        <taxon>Rosistilla</taxon>
    </lineage>
</organism>
<keyword evidence="2 7" id="KW-0227">DNA damage</keyword>
<dbReference type="SMART" id="SM00493">
    <property type="entry name" value="TOPRIM"/>
    <property type="match status" value="1"/>
</dbReference>
<keyword evidence="6 7" id="KW-0234">DNA repair</keyword>
<evidence type="ECO:0000256" key="7">
    <source>
        <dbReference type="HAMAP-Rule" id="MF_00017"/>
    </source>
</evidence>
<evidence type="ECO:0000256" key="6">
    <source>
        <dbReference type="ARBA" id="ARBA00023204"/>
    </source>
</evidence>
<gene>
    <name evidence="7 9" type="primary">recR</name>
    <name evidence="9" type="ORF">Mal33_22940</name>
</gene>
<dbReference type="Pfam" id="PF21176">
    <property type="entry name" value="RecR_HhH"/>
    <property type="match status" value="1"/>
</dbReference>
<dbReference type="InterPro" id="IPR034137">
    <property type="entry name" value="TOPRIM_RecR"/>
</dbReference>
<dbReference type="Gene3D" id="3.30.60.80">
    <property type="match status" value="1"/>
</dbReference>
<protein>
    <recommendedName>
        <fullName evidence="7">Recombination protein RecR</fullName>
    </recommendedName>
</protein>
<keyword evidence="4 7" id="KW-0862">Zinc</keyword>
<keyword evidence="5 7" id="KW-0233">DNA recombination</keyword>
<dbReference type="EMBL" id="CP036318">
    <property type="protein sequence ID" value="QDV56312.1"/>
    <property type="molecule type" value="Genomic_DNA"/>
</dbReference>
<dbReference type="Pfam" id="PF13662">
    <property type="entry name" value="Toprim_4"/>
    <property type="match status" value="1"/>
</dbReference>
<keyword evidence="3 7" id="KW-0863">Zinc-finger</keyword>
<evidence type="ECO:0000256" key="4">
    <source>
        <dbReference type="ARBA" id="ARBA00022833"/>
    </source>
</evidence>
<dbReference type="InterPro" id="IPR023627">
    <property type="entry name" value="Rcmb_RecR"/>
</dbReference>
<dbReference type="InterPro" id="IPR015967">
    <property type="entry name" value="Rcmb_RecR_Znf"/>
</dbReference>
<evidence type="ECO:0000256" key="2">
    <source>
        <dbReference type="ARBA" id="ARBA00022763"/>
    </source>
</evidence>
<dbReference type="Pfam" id="PF02132">
    <property type="entry name" value="RecR_ZnF"/>
    <property type="match status" value="1"/>
</dbReference>
<dbReference type="SUPFAM" id="SSF111304">
    <property type="entry name" value="Recombination protein RecR"/>
    <property type="match status" value="1"/>
</dbReference>
<evidence type="ECO:0000259" key="8">
    <source>
        <dbReference type="PROSITE" id="PS50880"/>
    </source>
</evidence>
<dbReference type="AlphaFoldDB" id="A0A518IT91"/>
<dbReference type="Gene3D" id="1.10.8.420">
    <property type="entry name" value="RecR Domain 1"/>
    <property type="match status" value="1"/>
</dbReference>
<evidence type="ECO:0000256" key="3">
    <source>
        <dbReference type="ARBA" id="ARBA00022771"/>
    </source>
</evidence>
<dbReference type="PANTHER" id="PTHR30446">
    <property type="entry name" value="RECOMBINATION PROTEIN RECR"/>
    <property type="match status" value="1"/>
</dbReference>
<feature type="domain" description="Toprim" evidence="8">
    <location>
        <begin position="81"/>
        <end position="176"/>
    </location>
</feature>
<evidence type="ECO:0000313" key="10">
    <source>
        <dbReference type="Proteomes" id="UP000316770"/>
    </source>
</evidence>
<comment type="similarity">
    <text evidence="7">Belongs to the RecR family.</text>
</comment>
<comment type="function">
    <text evidence="7">May play a role in DNA repair. It seems to be involved in an RecBC-independent recombinational process of DNA repair. It may act with RecF and RecO.</text>
</comment>
<dbReference type="NCBIfam" id="TIGR00615">
    <property type="entry name" value="recR"/>
    <property type="match status" value="1"/>
</dbReference>
<dbReference type="InterPro" id="IPR000093">
    <property type="entry name" value="DNA_Rcmb_RecR"/>
</dbReference>
<dbReference type="Gene3D" id="3.40.1360.10">
    <property type="match status" value="1"/>
</dbReference>
<reference evidence="9 10" key="1">
    <citation type="submission" date="2019-02" db="EMBL/GenBank/DDBJ databases">
        <title>Deep-cultivation of Planctomycetes and their phenomic and genomic characterization uncovers novel biology.</title>
        <authorList>
            <person name="Wiegand S."/>
            <person name="Jogler M."/>
            <person name="Boedeker C."/>
            <person name="Pinto D."/>
            <person name="Vollmers J."/>
            <person name="Rivas-Marin E."/>
            <person name="Kohn T."/>
            <person name="Peeters S.H."/>
            <person name="Heuer A."/>
            <person name="Rast P."/>
            <person name="Oberbeckmann S."/>
            <person name="Bunk B."/>
            <person name="Jeske O."/>
            <person name="Meyerdierks A."/>
            <person name="Storesund J.E."/>
            <person name="Kallscheuer N."/>
            <person name="Luecker S."/>
            <person name="Lage O.M."/>
            <person name="Pohl T."/>
            <person name="Merkel B.J."/>
            <person name="Hornburger P."/>
            <person name="Mueller R.-W."/>
            <person name="Bruemmer F."/>
            <person name="Labrenz M."/>
            <person name="Spormann A.M."/>
            <person name="Op den Camp H."/>
            <person name="Overmann J."/>
            <person name="Amann R."/>
            <person name="Jetten M.S.M."/>
            <person name="Mascher T."/>
            <person name="Medema M.H."/>
            <person name="Devos D.P."/>
            <person name="Kaster A.-K."/>
            <person name="Ovreas L."/>
            <person name="Rohde M."/>
            <person name="Galperin M.Y."/>
            <person name="Jogler C."/>
        </authorList>
    </citation>
    <scope>NUCLEOTIDE SEQUENCE [LARGE SCALE GENOMIC DNA]</scope>
    <source>
        <strain evidence="9 10">Mal33</strain>
    </source>
</reference>
<dbReference type="GO" id="GO:0006310">
    <property type="term" value="P:DNA recombination"/>
    <property type="evidence" value="ECO:0007669"/>
    <property type="project" value="UniProtKB-UniRule"/>
</dbReference>
<dbReference type="PROSITE" id="PS01300">
    <property type="entry name" value="RECR"/>
    <property type="match status" value="1"/>
</dbReference>
<dbReference type="GO" id="GO:0008270">
    <property type="term" value="F:zinc ion binding"/>
    <property type="evidence" value="ECO:0007669"/>
    <property type="project" value="UniProtKB-KW"/>
</dbReference>
<proteinExistence type="inferred from homology"/>
<dbReference type="CDD" id="cd01025">
    <property type="entry name" value="TOPRIM_recR"/>
    <property type="match status" value="1"/>
</dbReference>
<dbReference type="InterPro" id="IPR006171">
    <property type="entry name" value="TOPRIM_dom"/>
</dbReference>
<evidence type="ECO:0000313" key="9">
    <source>
        <dbReference type="EMBL" id="QDV56312.1"/>
    </source>
</evidence>